<dbReference type="Proteomes" id="UP001615411">
    <property type="component" value="Unassembled WGS sequence"/>
</dbReference>
<accession>A0ACC7LW57</accession>
<reference evidence="1" key="1">
    <citation type="submission" date="2024-10" db="EMBL/GenBank/DDBJ databases">
        <title>Aeromonas and Pseudomonas from the Cagarras Archipelago, Rio de Janeiro, Brazil.</title>
        <authorList>
            <person name="Canellas A.L.B."/>
            <person name="Laport M.S."/>
        </authorList>
    </citation>
    <scope>NUCLEOTIDE SEQUENCE</scope>
    <source>
        <strain evidence="1">ACP-7</strain>
    </source>
</reference>
<name>A0ACC7LW57_9PSED</name>
<organism evidence="1 2">
    <name type="scientific">Pseudomonas caricapapayae</name>
    <dbReference type="NCBI Taxonomy" id="46678"/>
    <lineage>
        <taxon>Bacteria</taxon>
        <taxon>Pseudomonadati</taxon>
        <taxon>Pseudomonadota</taxon>
        <taxon>Gammaproteobacteria</taxon>
        <taxon>Pseudomonadales</taxon>
        <taxon>Pseudomonadaceae</taxon>
        <taxon>Pseudomonas</taxon>
    </lineage>
</organism>
<keyword evidence="2" id="KW-1185">Reference proteome</keyword>
<protein>
    <submittedName>
        <fullName evidence="1">Uncharacterized protein</fullName>
    </submittedName>
</protein>
<dbReference type="EMBL" id="JBIUGF010000041">
    <property type="protein sequence ID" value="MFJ1339293.1"/>
    <property type="molecule type" value="Genomic_DNA"/>
</dbReference>
<proteinExistence type="predicted"/>
<gene>
    <name evidence="1" type="ORF">ACIKP7_14295</name>
</gene>
<evidence type="ECO:0000313" key="2">
    <source>
        <dbReference type="Proteomes" id="UP001615411"/>
    </source>
</evidence>
<evidence type="ECO:0000313" key="1">
    <source>
        <dbReference type="EMBL" id="MFJ1339293.1"/>
    </source>
</evidence>
<comment type="caution">
    <text evidence="1">The sequence shown here is derived from an EMBL/GenBank/DDBJ whole genome shotgun (WGS) entry which is preliminary data.</text>
</comment>
<sequence length="219" mass="24066">MKNISLQGDQCYVLLACGVDPNVMYELAVRHCAGLPVVAIAESGTKLPFDISDERTVFYTNDMRGVFELTPALRVAIEGAMTRTDADNPVTRVRKNRVLLGSLDQGDAKTILIERLDNIESLLGDLRYAVDKFDRLARKNHKLMLVVESGEAVDRFKSALMRAHPSCMIRERAGAHHKSGTVFSSCANLSIETPDGIDSGVVLDLCHQVNLKVLDLVAL</sequence>